<dbReference type="EMBL" id="CAWUHD010000117">
    <property type="protein sequence ID" value="CAK7232994.1"/>
    <property type="molecule type" value="Genomic_DNA"/>
</dbReference>
<feature type="region of interest" description="Disordered" evidence="1">
    <location>
        <begin position="1"/>
        <end position="20"/>
    </location>
</feature>
<evidence type="ECO:0000256" key="1">
    <source>
        <dbReference type="SAM" id="MobiDB-lite"/>
    </source>
</evidence>
<feature type="compositionally biased region" description="Low complexity" evidence="1">
    <location>
        <begin position="1"/>
        <end position="15"/>
    </location>
</feature>
<evidence type="ECO:0000313" key="2">
    <source>
        <dbReference type="EMBL" id="CAK7232994.1"/>
    </source>
</evidence>
<evidence type="ECO:0000313" key="3">
    <source>
        <dbReference type="Proteomes" id="UP001642482"/>
    </source>
</evidence>
<accession>A0ABP0CP76</accession>
<keyword evidence="3" id="KW-1185">Reference proteome</keyword>
<protein>
    <submittedName>
        <fullName evidence="2">Uncharacterized protein</fullName>
    </submittedName>
</protein>
<reference evidence="2 3" key="1">
    <citation type="submission" date="2024-01" db="EMBL/GenBank/DDBJ databases">
        <authorList>
            <person name="Allen C."/>
            <person name="Tagirdzhanova G."/>
        </authorList>
    </citation>
    <scope>NUCLEOTIDE SEQUENCE [LARGE SCALE GENOMIC DNA]</scope>
</reference>
<proteinExistence type="predicted"/>
<gene>
    <name evidence="2" type="ORF">SEUCBS140593_008452</name>
</gene>
<dbReference type="Proteomes" id="UP001642482">
    <property type="component" value="Unassembled WGS sequence"/>
</dbReference>
<organism evidence="2 3">
    <name type="scientific">Sporothrix eucalyptigena</name>
    <dbReference type="NCBI Taxonomy" id="1812306"/>
    <lineage>
        <taxon>Eukaryota</taxon>
        <taxon>Fungi</taxon>
        <taxon>Dikarya</taxon>
        <taxon>Ascomycota</taxon>
        <taxon>Pezizomycotina</taxon>
        <taxon>Sordariomycetes</taxon>
        <taxon>Sordariomycetidae</taxon>
        <taxon>Ophiostomatales</taxon>
        <taxon>Ophiostomataceae</taxon>
        <taxon>Sporothrix</taxon>
    </lineage>
</organism>
<comment type="caution">
    <text evidence="2">The sequence shown here is derived from an EMBL/GenBank/DDBJ whole genome shotgun (WGS) entry which is preliminary data.</text>
</comment>
<sequence length="109" mass="12250">MSSSPSECIAPSSEPDPTETLAGVTIASRAEECRDSMFKSTDFLHKYEDGGTRSAKMRDLIGRFNIWASNMGVFAAFHASLDYRLRDLEEAKVLMLEHLDSMLNLTSRW</sequence>
<name>A0ABP0CP76_9PEZI</name>